<accession>A0A3B6VKK5</accession>
<sequence>MKKIIFSIFAFIFITATSFAASGFEFILNVPVGMSFGVYDYDLTDWGEYYNNLHNGEVRNAIGKNNGIGLDAGVSAQLGYMFAINNNMGVSVLGELGYSHDSYSYISKLDKNISDTYTFESLQVGILPKFNIYNFAIGIGAGVKVPLGGKYYYKIGSVKGSTKIDYNYISSNFITKVIPYIKLTFDYSIFFAQNLAINVGLYLGYDFGLEPTVYSINNNFISNYPQFGNFLAVEDVTYSSFDIGLQVGFKFGPSTK</sequence>
<name>A0A3B6VKK5_BRAPL</name>
<dbReference type="EMBL" id="CP002873">
    <property type="protein sequence ID" value="AGA65684.1"/>
    <property type="molecule type" value="Genomic_DNA"/>
</dbReference>
<evidence type="ECO:0000256" key="1">
    <source>
        <dbReference type="SAM" id="SignalP"/>
    </source>
</evidence>
<dbReference type="KEGG" id="bpip:BPP43_01740"/>
<protein>
    <recommendedName>
        <fullName evidence="4">Serpentine_recp domain containing protein</fullName>
    </recommendedName>
</protein>
<keyword evidence="1" id="KW-0732">Signal</keyword>
<evidence type="ECO:0000313" key="3">
    <source>
        <dbReference type="Proteomes" id="UP000010793"/>
    </source>
</evidence>
<organism evidence="2 3">
    <name type="scientific">Brachyspira pilosicoli P43/6/78</name>
    <dbReference type="NCBI Taxonomy" id="1042417"/>
    <lineage>
        <taxon>Bacteria</taxon>
        <taxon>Pseudomonadati</taxon>
        <taxon>Spirochaetota</taxon>
        <taxon>Spirochaetia</taxon>
        <taxon>Brachyspirales</taxon>
        <taxon>Brachyspiraceae</taxon>
        <taxon>Brachyspira</taxon>
    </lineage>
</organism>
<gene>
    <name evidence="2" type="ORF">BPP43_01740</name>
</gene>
<dbReference type="GeneID" id="56438845"/>
<reference evidence="2 3" key="1">
    <citation type="journal article" date="2013" name="Genome Announc.">
        <title>Complete Genome Sequence of the Porcine Strain Brachyspira pilosicoli P43/6/78(T.).</title>
        <authorList>
            <person name="Lin C."/>
            <person name="den Bakker H.C."/>
            <person name="Suzuki H."/>
            <person name="Lefebure T."/>
            <person name="Ponnala L."/>
            <person name="Sun Q."/>
            <person name="Stanhope M.J."/>
            <person name="Wiedmann M."/>
            <person name="Duhamel G.E."/>
        </authorList>
    </citation>
    <scope>NUCLEOTIDE SEQUENCE [LARGE SCALE GENOMIC DNA]</scope>
    <source>
        <strain evidence="2 3">P43/6/78</strain>
    </source>
</reference>
<evidence type="ECO:0000313" key="2">
    <source>
        <dbReference type="EMBL" id="AGA65684.1"/>
    </source>
</evidence>
<keyword evidence="3" id="KW-1185">Reference proteome</keyword>
<evidence type="ECO:0008006" key="4">
    <source>
        <dbReference type="Google" id="ProtNLM"/>
    </source>
</evidence>
<dbReference type="Proteomes" id="UP000010793">
    <property type="component" value="Chromosome"/>
</dbReference>
<feature type="chain" id="PRO_5017434124" description="Serpentine_recp domain containing protein" evidence="1">
    <location>
        <begin position="21"/>
        <end position="256"/>
    </location>
</feature>
<feature type="signal peptide" evidence="1">
    <location>
        <begin position="1"/>
        <end position="20"/>
    </location>
</feature>
<dbReference type="AlphaFoldDB" id="A0A3B6VKK5"/>
<dbReference type="RefSeq" id="WP_013243225.1">
    <property type="nucleotide sequence ID" value="NC_019908.1"/>
</dbReference>
<proteinExistence type="predicted"/>